<evidence type="ECO:0000256" key="9">
    <source>
        <dbReference type="ARBA" id="ARBA00048317"/>
    </source>
</evidence>
<sequence length="492" mass="57861">MKLIFFFIFVIETNVLHSFNDYNLPISHLPFHFKRFPEELRKCLDDEKCPFKQDIDASALPCWGYEDDCHEKLAYSTPECQSDHKGWIKSKNEQISTFYSQGDFGYVKKQRDSIRVICEPTFKEDTALECSDHLQFCRGRNILMNMTSLARETKPFRYKMDVLSEGKFGGHCLLHKERLLGLADHISPLQSWAPEMRYFTQFVKKPITDGLCDITLEKPTFIMKIDASVNMYHHFCDFLNLYASLHVNMSHPSAFTTDNHIIIWETYLYQSNFEETWKAFSNKPVLTLRNFVGKTVHGCQKSGLFKAFSEFILHRLEVREYARNGTQLRVTLLSRQTSYRNILNEENLIAGLRRNKSYDVRRTVFGKNLRFIDQLEIIRNTDIFIGMHGAGLTHLLFLPDWAGVFELYNCEDENCYMDLARLRGVKYITWENKRKVYKEDEGHHPDGRAHAKFTNYSFDVEEFLRLVNKLAEHVRQHAKFVEAIENSKHDEL</sequence>
<organism evidence="13 14">
    <name type="scientific">Polyplax serrata</name>
    <name type="common">Common mouse louse</name>
    <dbReference type="NCBI Taxonomy" id="468196"/>
    <lineage>
        <taxon>Eukaryota</taxon>
        <taxon>Metazoa</taxon>
        <taxon>Ecdysozoa</taxon>
        <taxon>Arthropoda</taxon>
        <taxon>Hexapoda</taxon>
        <taxon>Insecta</taxon>
        <taxon>Pterygota</taxon>
        <taxon>Neoptera</taxon>
        <taxon>Paraneoptera</taxon>
        <taxon>Psocodea</taxon>
        <taxon>Troctomorpha</taxon>
        <taxon>Phthiraptera</taxon>
        <taxon>Anoplura</taxon>
        <taxon>Polyplacidae</taxon>
        <taxon>Polyplax</taxon>
    </lineage>
</organism>
<comment type="catalytic activity">
    <reaction evidence="10">
        <text>L-threonyl-[protein] + UDP-N-acetyl-alpha-D-glucosamine = 3-O-(N-acetyl-beta-D-glucosaminyl)-L-threonyl-[protein] + UDP + H(+)</text>
        <dbReference type="Rhea" id="RHEA:48908"/>
        <dbReference type="Rhea" id="RHEA-COMP:11060"/>
        <dbReference type="Rhea" id="RHEA-COMP:12252"/>
        <dbReference type="ChEBI" id="CHEBI:15378"/>
        <dbReference type="ChEBI" id="CHEBI:30013"/>
        <dbReference type="ChEBI" id="CHEBI:57705"/>
        <dbReference type="ChEBI" id="CHEBI:58223"/>
        <dbReference type="ChEBI" id="CHEBI:90840"/>
        <dbReference type="EC" id="2.4.1.255"/>
    </reaction>
</comment>
<evidence type="ECO:0000313" key="13">
    <source>
        <dbReference type="EMBL" id="KAK6622600.1"/>
    </source>
</evidence>
<evidence type="ECO:0000256" key="10">
    <source>
        <dbReference type="ARBA" id="ARBA00049432"/>
    </source>
</evidence>
<keyword evidence="3" id="KW-0808">Transferase</keyword>
<comment type="caution">
    <text evidence="13">The sequence shown here is derived from an EMBL/GenBank/DDBJ whole genome shotgun (WGS) entry which is preliminary data.</text>
</comment>
<evidence type="ECO:0000256" key="1">
    <source>
        <dbReference type="ARBA" id="ARBA00011970"/>
    </source>
</evidence>
<dbReference type="PANTHER" id="PTHR20961">
    <property type="entry name" value="GLYCOSYLTRANSFERASE"/>
    <property type="match status" value="1"/>
</dbReference>
<keyword evidence="6" id="KW-0325">Glycoprotein</keyword>
<accession>A0AAN8NML8</accession>
<evidence type="ECO:0000256" key="11">
    <source>
        <dbReference type="SAM" id="SignalP"/>
    </source>
</evidence>
<dbReference type="Proteomes" id="UP001372834">
    <property type="component" value="Unassembled WGS sequence"/>
</dbReference>
<keyword evidence="4 11" id="KW-0732">Signal</keyword>
<dbReference type="InterPro" id="IPR049625">
    <property type="entry name" value="Glyco_transf_61_cat"/>
</dbReference>
<evidence type="ECO:0000256" key="4">
    <source>
        <dbReference type="ARBA" id="ARBA00022729"/>
    </source>
</evidence>
<evidence type="ECO:0000256" key="8">
    <source>
        <dbReference type="ARBA" id="ARBA00042574"/>
    </source>
</evidence>
<dbReference type="AlphaFoldDB" id="A0AAN8NML8"/>
<dbReference type="Pfam" id="PF04577">
    <property type="entry name" value="Glyco_transf_61"/>
    <property type="match status" value="1"/>
</dbReference>
<dbReference type="PANTHER" id="PTHR20961:SF148">
    <property type="entry name" value="EGF DOMAIN-SPECIFIC O-LINKED N-ACETYLGLUCOSAMINE TRANSFERASE"/>
    <property type="match status" value="1"/>
</dbReference>
<dbReference type="EMBL" id="JAWJWE010000038">
    <property type="protein sequence ID" value="KAK6622600.1"/>
    <property type="molecule type" value="Genomic_DNA"/>
</dbReference>
<reference evidence="13 14" key="1">
    <citation type="submission" date="2023-10" db="EMBL/GenBank/DDBJ databases">
        <title>Genomes of two closely related lineages of the louse Polyplax serrata with different host specificities.</title>
        <authorList>
            <person name="Martinu J."/>
            <person name="Tarabai H."/>
            <person name="Stefka J."/>
            <person name="Hypsa V."/>
        </authorList>
    </citation>
    <scope>NUCLEOTIDE SEQUENCE [LARGE SCALE GENOMIC DNA]</scope>
    <source>
        <strain evidence="13">HR10_N</strain>
    </source>
</reference>
<dbReference type="InterPro" id="IPR007657">
    <property type="entry name" value="Glycosyltransferase_61"/>
</dbReference>
<dbReference type="GO" id="GO:0097363">
    <property type="term" value="F:protein O-acetylglucosaminyltransferase activity"/>
    <property type="evidence" value="ECO:0007669"/>
    <property type="project" value="UniProtKB-EC"/>
</dbReference>
<evidence type="ECO:0000259" key="12">
    <source>
        <dbReference type="Pfam" id="PF04577"/>
    </source>
</evidence>
<evidence type="ECO:0000256" key="3">
    <source>
        <dbReference type="ARBA" id="ARBA00022679"/>
    </source>
</evidence>
<feature type="chain" id="PRO_5042922774" description="EGF domain-specific O-linked N-acetylglucosamine transferase" evidence="11">
    <location>
        <begin position="19"/>
        <end position="492"/>
    </location>
</feature>
<protein>
    <recommendedName>
        <fullName evidence="7">EGF domain-specific O-linked N-acetylglucosamine transferase</fullName>
        <ecNumber evidence="1">2.4.1.255</ecNumber>
    </recommendedName>
    <alternativeName>
        <fullName evidence="8">Extracellular O-linked N-acetylglucosamine transferase</fullName>
    </alternativeName>
</protein>
<evidence type="ECO:0000256" key="6">
    <source>
        <dbReference type="ARBA" id="ARBA00023180"/>
    </source>
</evidence>
<dbReference type="GO" id="GO:0005788">
    <property type="term" value="C:endoplasmic reticulum lumen"/>
    <property type="evidence" value="ECO:0007669"/>
    <property type="project" value="TreeGrafter"/>
</dbReference>
<name>A0AAN8NML8_POLSC</name>
<feature type="domain" description="Glycosyltransferase 61 catalytic" evidence="12">
    <location>
        <begin position="284"/>
        <end position="404"/>
    </location>
</feature>
<evidence type="ECO:0000256" key="5">
    <source>
        <dbReference type="ARBA" id="ARBA00022824"/>
    </source>
</evidence>
<evidence type="ECO:0000256" key="7">
    <source>
        <dbReference type="ARBA" id="ARBA00040944"/>
    </source>
</evidence>
<proteinExistence type="predicted"/>
<keyword evidence="5" id="KW-0256">Endoplasmic reticulum</keyword>
<comment type="catalytic activity">
    <reaction evidence="9">
        <text>L-seryl-[protein] + UDP-N-acetyl-alpha-D-glucosamine = 3-O-(N-acetyl-beta-D-glucosaminyl)-L-seryl-[protein] + UDP + H(+)</text>
        <dbReference type="Rhea" id="RHEA:48904"/>
        <dbReference type="Rhea" id="RHEA-COMP:9863"/>
        <dbReference type="Rhea" id="RHEA-COMP:12251"/>
        <dbReference type="ChEBI" id="CHEBI:15378"/>
        <dbReference type="ChEBI" id="CHEBI:29999"/>
        <dbReference type="ChEBI" id="CHEBI:57705"/>
        <dbReference type="ChEBI" id="CHEBI:58223"/>
        <dbReference type="ChEBI" id="CHEBI:90838"/>
        <dbReference type="EC" id="2.4.1.255"/>
    </reaction>
</comment>
<feature type="signal peptide" evidence="11">
    <location>
        <begin position="1"/>
        <end position="18"/>
    </location>
</feature>
<gene>
    <name evidence="13" type="ORF">RUM43_008442</name>
</gene>
<keyword evidence="2" id="KW-0328">Glycosyltransferase</keyword>
<evidence type="ECO:0000256" key="2">
    <source>
        <dbReference type="ARBA" id="ARBA00022676"/>
    </source>
</evidence>
<evidence type="ECO:0000313" key="14">
    <source>
        <dbReference type="Proteomes" id="UP001372834"/>
    </source>
</evidence>
<dbReference type="EC" id="2.4.1.255" evidence="1"/>